<dbReference type="RefSeq" id="YP_010780709.1">
    <property type="nucleotide sequence ID" value="NC_075038.1"/>
</dbReference>
<accession>A0A6N1NFF6</accession>
<protein>
    <submittedName>
        <fullName evidence="1">MdlB-ABC-type multidrug transport system</fullName>
    </submittedName>
</protein>
<sequence>MVYYISIFINENTINMGKFDKFDMLMQTDPIEAYVYFLELCQRDSSIEEIKYMIDSGKKVTDDVVWFFLKLVILDDWFVNYFNSNIHLSLKDKLSGGQKSRILLAKTLFRASEFDRNSTILILDEPDKGLPSNLTIDIITNIVNWFKFKGILLLTLHTREAQDLGYTHLGKKIIRTKFVLTF</sequence>
<evidence type="ECO:0000313" key="1">
    <source>
        <dbReference type="EMBL" id="QKU34094.1"/>
    </source>
</evidence>
<dbReference type="KEGG" id="vg:80517400"/>
<reference evidence="1" key="1">
    <citation type="submission" date="2017-06" db="EMBL/GenBank/DDBJ databases">
        <authorList>
            <person name="Assis F.L."/>
            <person name="Abrahao J.S."/>
            <person name="Silva L."/>
            <person name="Khalil J.B."/>
            <person name="Rodrigues R."/>
            <person name="Silva L.S."/>
            <person name="Boratto P."/>
            <person name="Andrade M."/>
            <person name="Kroon E.G."/>
            <person name="Ribeiro B."/>
            <person name="Bergier I."/>
            <person name="Seligmann H."/>
            <person name="Ghigo E."/>
            <person name="Colson P."/>
            <person name="Levasseur A."/>
            <person name="Raoult D."/>
            <person name="Scola B.L."/>
        </authorList>
    </citation>
    <scope>NUCLEOTIDE SEQUENCE</scope>
    <source>
        <strain evidence="1">Deep ocean</strain>
    </source>
</reference>
<organism evidence="1">
    <name type="scientific">Tupanvirus deep ocean</name>
    <dbReference type="NCBI Taxonomy" id="2126984"/>
    <lineage>
        <taxon>Viruses</taxon>
        <taxon>Varidnaviria</taxon>
        <taxon>Bamfordvirae</taxon>
        <taxon>Nucleocytoviricota</taxon>
        <taxon>Megaviricetes</taxon>
        <taxon>Imitervirales</taxon>
        <taxon>Mimiviridae</taxon>
        <taxon>Megamimivirinae</taxon>
        <taxon>Tupanvirus</taxon>
        <taxon>Tupanvirus altamarinense</taxon>
    </lineage>
</organism>
<dbReference type="GeneID" id="80517400"/>
<reference evidence="1" key="2">
    <citation type="journal article" date="2018" name="Nat. Commun.">
        <title>Tailed giant Tupanvirus possesses the most complete translational apparatus of the known virosphere.</title>
        <authorList>
            <person name="Abrahao J."/>
            <person name="Silva L."/>
            <person name="Silva L.S."/>
            <person name="Khalil J.Y.B."/>
            <person name="Rodrigues R."/>
            <person name="Arantes T."/>
            <person name="Assis F."/>
            <person name="Boratto P."/>
            <person name="Andrade M."/>
            <person name="Kroon E.G."/>
            <person name="Ribeiro B."/>
            <person name="Bergier I."/>
            <person name="Seligmann H."/>
            <person name="Ghigo E."/>
            <person name="Colson P."/>
            <person name="Levasseur A."/>
            <person name="Kroemer G."/>
            <person name="Raoult D."/>
            <person name="La Scola B."/>
        </authorList>
    </citation>
    <scope>NUCLEOTIDE SEQUENCE [LARGE SCALE GENOMIC DNA]</scope>
    <source>
        <strain evidence="1">Deep ocean</strain>
    </source>
</reference>
<name>A0A6N1NFF6_9VIRU</name>
<dbReference type="SUPFAM" id="SSF52540">
    <property type="entry name" value="P-loop containing nucleoside triphosphate hydrolases"/>
    <property type="match status" value="1"/>
</dbReference>
<proteinExistence type="predicted"/>
<dbReference type="EMBL" id="MF405918">
    <property type="protein sequence ID" value="QKU34094.1"/>
    <property type="molecule type" value="Genomic_DNA"/>
</dbReference>
<dbReference type="InterPro" id="IPR027417">
    <property type="entry name" value="P-loop_NTPase"/>
</dbReference>
<dbReference type="Gene3D" id="3.40.50.300">
    <property type="entry name" value="P-loop containing nucleotide triphosphate hydrolases"/>
    <property type="match status" value="1"/>
</dbReference>